<dbReference type="AlphaFoldDB" id="K1T8H7"/>
<organism evidence="1">
    <name type="scientific">human gut metagenome</name>
    <dbReference type="NCBI Taxonomy" id="408170"/>
    <lineage>
        <taxon>unclassified sequences</taxon>
        <taxon>metagenomes</taxon>
        <taxon>organismal metagenomes</taxon>
    </lineage>
</organism>
<name>K1T8H7_9ZZZZ</name>
<proteinExistence type="predicted"/>
<sequence>MAGIVLVQKFIQPGGKAYTGYVDYMDRPEAIGSRSDLRDYDIFGTYQEYMGNPEKSTGLFNDEDYISSAEKDQIKKIFNQSGKRGGVLYQTVLSFETEWLRENNI</sequence>
<feature type="non-terminal residue" evidence="1">
    <location>
        <position position="105"/>
    </location>
</feature>
<comment type="caution">
    <text evidence="1">The sequence shown here is derived from an EMBL/GenBank/DDBJ whole genome shotgun (WGS) entry which is preliminary data.</text>
</comment>
<dbReference type="EMBL" id="AJWY01007487">
    <property type="protein sequence ID" value="EKC63859.1"/>
    <property type="molecule type" value="Genomic_DNA"/>
</dbReference>
<gene>
    <name evidence="1" type="ORF">LEA_11129</name>
</gene>
<accession>K1T8H7</accession>
<dbReference type="InterPro" id="IPR041073">
    <property type="entry name" value="MobL"/>
</dbReference>
<dbReference type="Pfam" id="PF18555">
    <property type="entry name" value="MobL"/>
    <property type="match status" value="1"/>
</dbReference>
<reference evidence="1" key="1">
    <citation type="journal article" date="2013" name="Environ. Microbiol.">
        <title>Microbiota from the distal guts of lean and obese adolescents exhibit partial functional redundancy besides clear differences in community structure.</title>
        <authorList>
            <person name="Ferrer M."/>
            <person name="Ruiz A."/>
            <person name="Lanza F."/>
            <person name="Haange S.B."/>
            <person name="Oberbach A."/>
            <person name="Till H."/>
            <person name="Bargiela R."/>
            <person name="Campoy C."/>
            <person name="Segura M.T."/>
            <person name="Richter M."/>
            <person name="von Bergen M."/>
            <person name="Seifert J."/>
            <person name="Suarez A."/>
        </authorList>
    </citation>
    <scope>NUCLEOTIDE SEQUENCE</scope>
</reference>
<protein>
    <submittedName>
        <fullName evidence="1">Uncharacterized protein</fullName>
    </submittedName>
</protein>
<evidence type="ECO:0000313" key="1">
    <source>
        <dbReference type="EMBL" id="EKC63859.1"/>
    </source>
</evidence>